<proteinExistence type="predicted"/>
<keyword evidence="2" id="KW-1185">Reference proteome</keyword>
<sequence>MPDSSFLKLSLFVVSQDVDPPAICSLRSFANGAVGLGIIITLSGSGDVGGHVRSAMLTRSESILIASDAIPYKAMVAHSSGVIKWLISTSDGDPAFGKDVD</sequence>
<gene>
    <name evidence="1" type="ORF">COCNU_03G014720</name>
</gene>
<protein>
    <submittedName>
        <fullName evidence="1">Uncharacterized protein</fullName>
    </submittedName>
</protein>
<dbReference type="AlphaFoldDB" id="A0A8K0MZB6"/>
<name>A0A8K0MZB6_COCNU</name>
<evidence type="ECO:0000313" key="1">
    <source>
        <dbReference type="EMBL" id="KAG1335353.1"/>
    </source>
</evidence>
<comment type="caution">
    <text evidence="1">The sequence shown here is derived from an EMBL/GenBank/DDBJ whole genome shotgun (WGS) entry which is preliminary data.</text>
</comment>
<accession>A0A8K0MZB6</accession>
<reference evidence="1" key="2">
    <citation type="submission" date="2019-07" db="EMBL/GenBank/DDBJ databases">
        <authorList>
            <person name="Yang Y."/>
            <person name="Bocs S."/>
            <person name="Baudouin L."/>
        </authorList>
    </citation>
    <scope>NUCLEOTIDE SEQUENCE</scope>
    <source>
        <tissue evidence="1">Spear leaf of Hainan Tall coconut</tissue>
    </source>
</reference>
<organism evidence="1 2">
    <name type="scientific">Cocos nucifera</name>
    <name type="common">Coconut palm</name>
    <dbReference type="NCBI Taxonomy" id="13894"/>
    <lineage>
        <taxon>Eukaryota</taxon>
        <taxon>Viridiplantae</taxon>
        <taxon>Streptophyta</taxon>
        <taxon>Embryophyta</taxon>
        <taxon>Tracheophyta</taxon>
        <taxon>Spermatophyta</taxon>
        <taxon>Magnoliopsida</taxon>
        <taxon>Liliopsida</taxon>
        <taxon>Arecaceae</taxon>
        <taxon>Arecoideae</taxon>
        <taxon>Cocoseae</taxon>
        <taxon>Attaleinae</taxon>
        <taxon>Cocos</taxon>
    </lineage>
</organism>
<dbReference type="Proteomes" id="UP000797356">
    <property type="component" value="Chromosome 3"/>
</dbReference>
<evidence type="ECO:0000313" key="2">
    <source>
        <dbReference type="Proteomes" id="UP000797356"/>
    </source>
</evidence>
<reference evidence="1" key="1">
    <citation type="journal article" date="2017" name="Gigascience">
        <title>The genome draft of coconut (Cocos nucifera).</title>
        <authorList>
            <person name="Xiao Y."/>
            <person name="Xu P."/>
            <person name="Fan H."/>
            <person name="Baudouin L."/>
            <person name="Xia W."/>
            <person name="Bocs S."/>
            <person name="Xu J."/>
            <person name="Li Q."/>
            <person name="Guo A."/>
            <person name="Zhou L."/>
            <person name="Li J."/>
            <person name="Wu Y."/>
            <person name="Ma Z."/>
            <person name="Armero A."/>
            <person name="Issali A.E."/>
            <person name="Liu N."/>
            <person name="Peng M."/>
            <person name="Yang Y."/>
        </authorList>
    </citation>
    <scope>NUCLEOTIDE SEQUENCE</scope>
    <source>
        <tissue evidence="1">Spear leaf of Hainan Tall coconut</tissue>
    </source>
</reference>
<dbReference type="EMBL" id="CM017874">
    <property type="protein sequence ID" value="KAG1335353.1"/>
    <property type="molecule type" value="Genomic_DNA"/>
</dbReference>